<proteinExistence type="predicted"/>
<feature type="region of interest" description="Disordered" evidence="1">
    <location>
        <begin position="30"/>
        <end position="84"/>
    </location>
</feature>
<feature type="compositionally biased region" description="Basic residues" evidence="1">
    <location>
        <begin position="112"/>
        <end position="122"/>
    </location>
</feature>
<dbReference type="Proteomes" id="UP000823388">
    <property type="component" value="Chromosome 3K"/>
</dbReference>
<dbReference type="AlphaFoldDB" id="A0A8T0UFH8"/>
<gene>
    <name evidence="2" type="ORF">PVAP13_3KG009494</name>
</gene>
<sequence length="140" mass="14503">MPREASLSGELIVCAWFILLRPLPPFSLSPSSVPHRAATLPPPACPPRAPPRGADHEARAGGRGRGAAPSSCRAARGGSSCGPPRFIRLAGRQLLSRGGPAWMQGGGSIRPAARRSGARRRSSSGGLCLLLPCPWSGRPA</sequence>
<evidence type="ECO:0000313" key="3">
    <source>
        <dbReference type="Proteomes" id="UP000823388"/>
    </source>
</evidence>
<dbReference type="EMBL" id="CM029041">
    <property type="protein sequence ID" value="KAG2622771.1"/>
    <property type="molecule type" value="Genomic_DNA"/>
</dbReference>
<name>A0A8T0UFH8_PANVG</name>
<accession>A0A8T0UFH8</accession>
<organism evidence="2 3">
    <name type="scientific">Panicum virgatum</name>
    <name type="common">Blackwell switchgrass</name>
    <dbReference type="NCBI Taxonomy" id="38727"/>
    <lineage>
        <taxon>Eukaryota</taxon>
        <taxon>Viridiplantae</taxon>
        <taxon>Streptophyta</taxon>
        <taxon>Embryophyta</taxon>
        <taxon>Tracheophyta</taxon>
        <taxon>Spermatophyta</taxon>
        <taxon>Magnoliopsida</taxon>
        <taxon>Liliopsida</taxon>
        <taxon>Poales</taxon>
        <taxon>Poaceae</taxon>
        <taxon>PACMAD clade</taxon>
        <taxon>Panicoideae</taxon>
        <taxon>Panicodae</taxon>
        <taxon>Paniceae</taxon>
        <taxon>Panicinae</taxon>
        <taxon>Panicum</taxon>
        <taxon>Panicum sect. Hiantes</taxon>
    </lineage>
</organism>
<evidence type="ECO:0000256" key="1">
    <source>
        <dbReference type="SAM" id="MobiDB-lite"/>
    </source>
</evidence>
<feature type="compositionally biased region" description="Low complexity" evidence="1">
    <location>
        <begin position="30"/>
        <end position="39"/>
    </location>
</feature>
<evidence type="ECO:0000313" key="2">
    <source>
        <dbReference type="EMBL" id="KAG2622771.1"/>
    </source>
</evidence>
<feature type="compositionally biased region" description="Pro residues" evidence="1">
    <location>
        <begin position="40"/>
        <end position="50"/>
    </location>
</feature>
<comment type="caution">
    <text evidence="2">The sequence shown here is derived from an EMBL/GenBank/DDBJ whole genome shotgun (WGS) entry which is preliminary data.</text>
</comment>
<keyword evidence="3" id="KW-1185">Reference proteome</keyword>
<protein>
    <submittedName>
        <fullName evidence="2">Uncharacterized protein</fullName>
    </submittedName>
</protein>
<feature type="region of interest" description="Disordered" evidence="1">
    <location>
        <begin position="98"/>
        <end position="124"/>
    </location>
</feature>
<reference evidence="2" key="1">
    <citation type="submission" date="2020-05" db="EMBL/GenBank/DDBJ databases">
        <title>WGS assembly of Panicum virgatum.</title>
        <authorList>
            <person name="Lovell J.T."/>
            <person name="Jenkins J."/>
            <person name="Shu S."/>
            <person name="Juenger T.E."/>
            <person name="Schmutz J."/>
        </authorList>
    </citation>
    <scope>NUCLEOTIDE SEQUENCE</scope>
    <source>
        <strain evidence="2">AP13</strain>
    </source>
</reference>
<feature type="compositionally biased region" description="Low complexity" evidence="1">
    <location>
        <begin position="66"/>
        <end position="82"/>
    </location>
</feature>